<gene>
    <name evidence="2" type="ORF">BES08_21995</name>
    <name evidence="3" type="ORF">BV97_03336</name>
</gene>
<keyword evidence="3" id="KW-0012">Acyltransferase</keyword>
<dbReference type="GO" id="GO:0016020">
    <property type="term" value="C:membrane"/>
    <property type="evidence" value="ECO:0007669"/>
    <property type="project" value="TreeGrafter"/>
</dbReference>
<reference evidence="5" key="3">
    <citation type="journal article" date="2017" name="J. Biotechnol.">
        <title>Complete genome sequence of Novosphingobium resinovorum SA1, a versatile xenobiotic-degrading bacterium capable of utilizing sulfanilic acid.</title>
        <authorList>
            <person name="Hegedus B."/>
            <person name="Kos P.B."/>
            <person name="Balint B."/>
            <person name="Maroti G."/>
            <person name="Gan H.M."/>
            <person name="Perei K."/>
            <person name="Rakhely G."/>
        </authorList>
    </citation>
    <scope>NUCLEOTIDE SEQUENCE [LARGE SCALE GENOMIC DNA]</scope>
    <source>
        <strain evidence="5">SA1</strain>
    </source>
</reference>
<evidence type="ECO:0000313" key="4">
    <source>
        <dbReference type="Proteomes" id="UP000024329"/>
    </source>
</evidence>
<feature type="domain" description="AB hydrolase-1" evidence="1">
    <location>
        <begin position="28"/>
        <end position="239"/>
    </location>
</feature>
<reference evidence="3 4" key="1">
    <citation type="submission" date="2014-03" db="EMBL/GenBank/DDBJ databases">
        <title>Whole genome sequence of Novosphingobium resinovorum KF1.</title>
        <authorList>
            <person name="Gan H.M."/>
            <person name="Gan H.Y."/>
            <person name="Chew T.H."/>
            <person name="Savka M.A."/>
        </authorList>
    </citation>
    <scope>NUCLEOTIDE SEQUENCE [LARGE SCALE GENOMIC DNA]</scope>
    <source>
        <strain evidence="3 4">KF1</strain>
    </source>
</reference>
<dbReference type="Proteomes" id="UP000024329">
    <property type="component" value="Unassembled WGS sequence"/>
</dbReference>
<dbReference type="InterPro" id="IPR050266">
    <property type="entry name" value="AB_hydrolase_sf"/>
</dbReference>
<dbReference type="SUPFAM" id="SSF53474">
    <property type="entry name" value="alpha/beta-Hydrolases"/>
    <property type="match status" value="1"/>
</dbReference>
<dbReference type="PANTHER" id="PTHR43798:SF5">
    <property type="entry name" value="MONOACYLGLYCEROL LIPASE ABHD6"/>
    <property type="match status" value="1"/>
</dbReference>
<protein>
    <submittedName>
        <fullName evidence="2">Alpha/beta hydrolase</fullName>
    </submittedName>
    <submittedName>
        <fullName evidence="3">Putative hydrolase or acyltransferase of alpha/beta superfamily protein</fullName>
    </submittedName>
</protein>
<dbReference type="PRINTS" id="PR00111">
    <property type="entry name" value="ABHYDROLASE"/>
</dbReference>
<dbReference type="Proteomes" id="UP000094626">
    <property type="component" value="Plasmid pSA1"/>
</dbReference>
<dbReference type="EMBL" id="CP017076">
    <property type="protein sequence ID" value="AOR79489.1"/>
    <property type="molecule type" value="Genomic_DNA"/>
</dbReference>
<keyword evidence="3" id="KW-0378">Hydrolase</keyword>
<dbReference type="InterPro" id="IPR000073">
    <property type="entry name" value="AB_hydrolase_1"/>
</dbReference>
<dbReference type="Pfam" id="PF00561">
    <property type="entry name" value="Abhydrolase_1"/>
    <property type="match status" value="1"/>
</dbReference>
<evidence type="ECO:0000259" key="1">
    <source>
        <dbReference type="Pfam" id="PF00561"/>
    </source>
</evidence>
<dbReference type="Gene3D" id="3.40.50.1820">
    <property type="entry name" value="alpha/beta hydrolase"/>
    <property type="match status" value="1"/>
</dbReference>
<dbReference type="RefSeq" id="WP_036527056.1">
    <property type="nucleotide sequence ID" value="NZ_CP017076.1"/>
</dbReference>
<dbReference type="AlphaFoldDB" id="A0A031JUK2"/>
<proteinExistence type="predicted"/>
<dbReference type="eggNOG" id="COG0596">
    <property type="taxonomic scope" value="Bacteria"/>
</dbReference>
<evidence type="ECO:0000313" key="3">
    <source>
        <dbReference type="EMBL" id="EZP80569.1"/>
    </source>
</evidence>
<keyword evidence="5" id="KW-1185">Reference proteome</keyword>
<geneLocation type="plasmid" evidence="2 5">
    <name>pSA1</name>
</geneLocation>
<dbReference type="KEGG" id="nre:BES08_21995"/>
<dbReference type="GO" id="GO:0016746">
    <property type="term" value="F:acyltransferase activity"/>
    <property type="evidence" value="ECO:0007669"/>
    <property type="project" value="UniProtKB-KW"/>
</dbReference>
<dbReference type="GO" id="GO:0046464">
    <property type="term" value="P:acylglycerol catabolic process"/>
    <property type="evidence" value="ECO:0007669"/>
    <property type="project" value="TreeGrafter"/>
</dbReference>
<sequence length="279" mass="30758">MTIVKRGFADVAHGQIHYRHAGASEDLPLVMLHASPGSSRQLVRLIEDLGVKRHVIAPDTPGNGDSPALAREETTVVRLAEAMLGFLDAMGLERVDLYGSHTGACIAAELAILAPDRVRGVVLDGVSTFTAEELEDILANYAFPFEPDINGAYLVNLFQFCRDQYMFFPWYNRTRAGRRDNGMGAPGDLHAWATEVMKAHDTYHFNYRAAFRWNGFDRLPLLTRPALLLAGENDPLIDQTRDLSAVVPTGSYVELARFDDPAFASGRLSAMQAFFASAQ</sequence>
<accession>A0A031JUK2</accession>
<evidence type="ECO:0000313" key="2">
    <source>
        <dbReference type="EMBL" id="AOR79489.1"/>
    </source>
</evidence>
<dbReference type="PANTHER" id="PTHR43798">
    <property type="entry name" value="MONOACYLGLYCEROL LIPASE"/>
    <property type="match status" value="1"/>
</dbReference>
<organism evidence="3 4">
    <name type="scientific">Novosphingobium resinovorum</name>
    <dbReference type="NCBI Taxonomy" id="158500"/>
    <lineage>
        <taxon>Bacteria</taxon>
        <taxon>Pseudomonadati</taxon>
        <taxon>Pseudomonadota</taxon>
        <taxon>Alphaproteobacteria</taxon>
        <taxon>Sphingomonadales</taxon>
        <taxon>Sphingomonadaceae</taxon>
        <taxon>Novosphingobium</taxon>
    </lineage>
</organism>
<dbReference type="EMBL" id="JFYZ01000016">
    <property type="protein sequence ID" value="EZP80569.1"/>
    <property type="molecule type" value="Genomic_DNA"/>
</dbReference>
<evidence type="ECO:0000313" key="5">
    <source>
        <dbReference type="Proteomes" id="UP000094626"/>
    </source>
</evidence>
<dbReference type="GO" id="GO:0047372">
    <property type="term" value="F:monoacylglycerol lipase activity"/>
    <property type="evidence" value="ECO:0007669"/>
    <property type="project" value="TreeGrafter"/>
</dbReference>
<dbReference type="InterPro" id="IPR029058">
    <property type="entry name" value="AB_hydrolase_fold"/>
</dbReference>
<dbReference type="PATRIC" id="fig|158500.4.peg.3400"/>
<name>A0A031JUK2_9SPHN</name>
<keyword evidence="2" id="KW-0614">Plasmid</keyword>
<reference evidence="2" key="2">
    <citation type="submission" date="2016-08" db="EMBL/GenBank/DDBJ databases">
        <authorList>
            <person name="Seilhamer J.J."/>
        </authorList>
    </citation>
    <scope>NUCLEOTIDE SEQUENCE [LARGE SCALE GENOMIC DNA]</scope>
    <source>
        <strain evidence="2">SA1</strain>
        <plasmid evidence="2">pSA1</plasmid>
    </source>
</reference>
<dbReference type="OrthoDB" id="9799612at2"/>
<keyword evidence="3" id="KW-0808">Transferase</keyword>